<dbReference type="AlphaFoldDB" id="A0A1X7R3A3"/>
<keyword evidence="5 11" id="KW-0132">Cell division</keyword>
<accession>A0A1X7R3A3</accession>
<evidence type="ECO:0000313" key="15">
    <source>
        <dbReference type="Proteomes" id="UP000196158"/>
    </source>
</evidence>
<dbReference type="GO" id="GO:0007059">
    <property type="term" value="P:chromosome segregation"/>
    <property type="evidence" value="ECO:0007669"/>
    <property type="project" value="InterPro"/>
</dbReference>
<comment type="subcellular location">
    <subcellularLocation>
        <location evidence="11">Nucleus</location>
    </subcellularLocation>
    <subcellularLocation>
        <location evidence="11">Chromosome</location>
        <location evidence="11">Centromere</location>
        <location evidence="11">Kinetochore</location>
    </subcellularLocation>
</comment>
<evidence type="ECO:0000313" key="14">
    <source>
        <dbReference type="EMBL" id="SMN20142.1"/>
    </source>
</evidence>
<keyword evidence="4 11" id="KW-0158">Chromosome</keyword>
<evidence type="ECO:0000256" key="6">
    <source>
        <dbReference type="ARBA" id="ARBA00022776"/>
    </source>
</evidence>
<reference evidence="14 15" key="1">
    <citation type="submission" date="2017-04" db="EMBL/GenBank/DDBJ databases">
        <authorList>
            <person name="Afonso C.L."/>
            <person name="Miller P.J."/>
            <person name="Scott M.A."/>
            <person name="Spackman E."/>
            <person name="Goraichik I."/>
            <person name="Dimitrov K.M."/>
            <person name="Suarez D.L."/>
            <person name="Swayne D.E."/>
        </authorList>
    </citation>
    <scope>NUCLEOTIDE SEQUENCE [LARGE SCALE GENOMIC DNA]</scope>
</reference>
<evidence type="ECO:0000256" key="4">
    <source>
        <dbReference type="ARBA" id="ARBA00022454"/>
    </source>
</evidence>
<keyword evidence="11" id="KW-0539">Nucleus</keyword>
<dbReference type="InterPro" id="IPR045143">
    <property type="entry name" value="Spc25"/>
</dbReference>
<protein>
    <recommendedName>
        <fullName evidence="11">Kinetochore protein SPC25</fullName>
    </recommendedName>
</protein>
<dbReference type="OrthoDB" id="4056921at2759"/>
<organism evidence="14 15">
    <name type="scientific">Maudiozyma saulgeensis</name>
    <dbReference type="NCBI Taxonomy" id="1789683"/>
    <lineage>
        <taxon>Eukaryota</taxon>
        <taxon>Fungi</taxon>
        <taxon>Dikarya</taxon>
        <taxon>Ascomycota</taxon>
        <taxon>Saccharomycotina</taxon>
        <taxon>Saccharomycetes</taxon>
        <taxon>Saccharomycetales</taxon>
        <taxon>Saccharomycetaceae</taxon>
        <taxon>Maudiozyma</taxon>
    </lineage>
</organism>
<dbReference type="GO" id="GO:0031262">
    <property type="term" value="C:Ndc80 complex"/>
    <property type="evidence" value="ECO:0007669"/>
    <property type="project" value="InterPro"/>
</dbReference>
<sequence length="228" mass="26485">MVSQIKEFADLEQSMGQFSTDIQEALRLQRDNVRNVNTRFISEVNDLRNQAAELNEQYVKEQQDIETLKLQISTAKENNDISMRKYEDYQIRKNKLMQMKDNLTKESDELDAMVTQREQLVQDFRERLLAQAARDNSEVILYEQLLGMTVDASKSGTLVFTFSNFSEKKPDQKCSLTLNVSEPTFNIIDTNPPLDQEVKQHLIDVLNKSNNLSAFIVRVRKTLTARRE</sequence>
<dbReference type="Pfam" id="PF08234">
    <property type="entry name" value="Spindle_Spc25"/>
    <property type="match status" value="1"/>
</dbReference>
<evidence type="ECO:0000256" key="7">
    <source>
        <dbReference type="ARBA" id="ARBA00022838"/>
    </source>
</evidence>
<name>A0A1X7R3A3_9SACH</name>
<evidence type="ECO:0000256" key="2">
    <source>
        <dbReference type="ARBA" id="ARBA00006379"/>
    </source>
</evidence>
<gene>
    <name evidence="14" type="ORF">KASA_0N00704G</name>
</gene>
<dbReference type="GO" id="GO:0005634">
    <property type="term" value="C:nucleus"/>
    <property type="evidence" value="ECO:0007669"/>
    <property type="project" value="UniProtKB-SubCell"/>
</dbReference>
<evidence type="ECO:0000256" key="12">
    <source>
        <dbReference type="SAM" id="Coils"/>
    </source>
</evidence>
<dbReference type="Proteomes" id="UP000196158">
    <property type="component" value="Unassembled WGS sequence"/>
</dbReference>
<keyword evidence="15" id="KW-1185">Reference proteome</keyword>
<dbReference type="PANTHER" id="PTHR14281:SF0">
    <property type="entry name" value="KINETOCHORE PROTEIN SPC25"/>
    <property type="match status" value="1"/>
</dbReference>
<feature type="domain" description="Chromosome segregation protein Spc25 C-terminal" evidence="13">
    <location>
        <begin position="154"/>
        <end position="223"/>
    </location>
</feature>
<feature type="coiled-coil region" evidence="12">
    <location>
        <begin position="37"/>
        <end position="113"/>
    </location>
</feature>
<keyword evidence="8 12" id="KW-0175">Coiled coil</keyword>
<comment type="function">
    <text evidence="1 11">Acts as a component of the essential kinetochore-associated NDC80 complex, which is required for chromosome segregation and spindle checkpoint activity.</text>
</comment>
<evidence type="ECO:0000256" key="5">
    <source>
        <dbReference type="ARBA" id="ARBA00022618"/>
    </source>
</evidence>
<keyword evidence="9 11" id="KW-0131">Cell cycle</keyword>
<evidence type="ECO:0000259" key="13">
    <source>
        <dbReference type="Pfam" id="PF08234"/>
    </source>
</evidence>
<evidence type="ECO:0000256" key="3">
    <source>
        <dbReference type="ARBA" id="ARBA00011562"/>
    </source>
</evidence>
<dbReference type="Gene3D" id="3.30.457.50">
    <property type="entry name" value="Chromosome segregation protein Spc25"/>
    <property type="match status" value="1"/>
</dbReference>
<keyword evidence="7 11" id="KW-0995">Kinetochore</keyword>
<proteinExistence type="inferred from homology"/>
<keyword evidence="10 11" id="KW-0137">Centromere</keyword>
<dbReference type="EMBL" id="FXLY01000005">
    <property type="protein sequence ID" value="SMN20142.1"/>
    <property type="molecule type" value="Genomic_DNA"/>
</dbReference>
<evidence type="ECO:0000256" key="11">
    <source>
        <dbReference type="RuleBase" id="RU367150"/>
    </source>
</evidence>
<evidence type="ECO:0000256" key="8">
    <source>
        <dbReference type="ARBA" id="ARBA00023054"/>
    </source>
</evidence>
<dbReference type="PANTHER" id="PTHR14281">
    <property type="entry name" value="KINETOCHORE PROTEIN SPC25-RELATED"/>
    <property type="match status" value="1"/>
</dbReference>
<dbReference type="GO" id="GO:0051301">
    <property type="term" value="P:cell division"/>
    <property type="evidence" value="ECO:0007669"/>
    <property type="project" value="UniProtKB-UniRule"/>
</dbReference>
<evidence type="ECO:0000256" key="10">
    <source>
        <dbReference type="ARBA" id="ARBA00023328"/>
    </source>
</evidence>
<dbReference type="STRING" id="1789683.A0A1X7R3A3"/>
<evidence type="ECO:0000256" key="1">
    <source>
        <dbReference type="ARBA" id="ARBA00002772"/>
    </source>
</evidence>
<keyword evidence="6 11" id="KW-0498">Mitosis</keyword>
<comment type="subunit">
    <text evidence="3">Component of the NDC80 complex, which consists of NDC80, NUF2, SPC24 and SPC25.</text>
</comment>
<comment type="similarity">
    <text evidence="2 11">Belongs to the SPC25 family.</text>
</comment>
<evidence type="ECO:0000256" key="9">
    <source>
        <dbReference type="ARBA" id="ARBA00023306"/>
    </source>
</evidence>
<dbReference type="InterPro" id="IPR013255">
    <property type="entry name" value="Spc25_C"/>
</dbReference>
<dbReference type="CDD" id="cd23784">
    <property type="entry name" value="RWD_Spc25"/>
    <property type="match status" value="1"/>
</dbReference>